<dbReference type="RefSeq" id="WP_068621113.1">
    <property type="nucleotide sequence ID" value="NZ_FJNB01000002.1"/>
</dbReference>
<reference evidence="6 8" key="2">
    <citation type="submission" date="2016-10" db="EMBL/GenBank/DDBJ databases">
        <authorList>
            <person name="Varghese N."/>
            <person name="Submissions S."/>
        </authorList>
    </citation>
    <scope>NUCLEOTIDE SEQUENCE [LARGE SCALE GENOMIC DNA]</scope>
    <source>
        <strain evidence="6 8">DSM 22150</strain>
    </source>
</reference>
<keyword evidence="8" id="KW-1185">Reference proteome</keyword>
<dbReference type="InterPro" id="IPR009057">
    <property type="entry name" value="Homeodomain-like_sf"/>
</dbReference>
<accession>A0A143YC74</accession>
<evidence type="ECO:0000256" key="1">
    <source>
        <dbReference type="ARBA" id="ARBA00023015"/>
    </source>
</evidence>
<dbReference type="PANTHER" id="PTHR43280">
    <property type="entry name" value="ARAC-FAMILY TRANSCRIPTIONAL REGULATOR"/>
    <property type="match status" value="1"/>
</dbReference>
<reference evidence="5 7" key="1">
    <citation type="submission" date="2016-02" db="EMBL/GenBank/DDBJ databases">
        <authorList>
            <person name="Wen L."/>
            <person name="He K."/>
            <person name="Yang H."/>
        </authorList>
    </citation>
    <scope>NUCLEOTIDE SEQUENCE [LARGE SCALE GENOMIC DNA]</scope>
    <source>
        <strain evidence="5">Trichococcus_R210</strain>
    </source>
</reference>
<evidence type="ECO:0000313" key="7">
    <source>
        <dbReference type="Proteomes" id="UP000076878"/>
    </source>
</evidence>
<dbReference type="PROSITE" id="PS01124">
    <property type="entry name" value="HTH_ARAC_FAMILY_2"/>
    <property type="match status" value="1"/>
</dbReference>
<keyword evidence="1" id="KW-0805">Transcription regulation</keyword>
<evidence type="ECO:0000313" key="6">
    <source>
        <dbReference type="EMBL" id="SEJ58303.1"/>
    </source>
</evidence>
<protein>
    <submittedName>
        <fullName evidence="6">AraC-type DNA-binding protein</fullName>
    </submittedName>
    <submittedName>
        <fullName evidence="5">Transcription regulator hth arac-type</fullName>
    </submittedName>
</protein>
<dbReference type="Gene3D" id="2.60.120.10">
    <property type="entry name" value="Jelly Rolls"/>
    <property type="match status" value="1"/>
</dbReference>
<sequence>MRYRHEIIEPDPELPVFYIFHNEREDSGVLAHWHKSLEISYTMTGKISKFTIDGTEHETNAGDILVINSNAVHSIWDEHNKTKALSLIFPYAFIKAEISDYDNKSFRLTNRFAFTDLQKEKLAELRGLLDRYFFVMESDGADKGRLLLKGLLYQILHLLDAHFSVPKTERNSGNDSLPLIAAITEYIDDNLEKDLALDKLAAAFHLSYTHLCRLFKKETGNTIHSHIVEQRLNKAVKLLMFTEKNIRYIVDACGFPNQKSFSAAFKNKYGMTPKRYRDENRA</sequence>
<dbReference type="SUPFAM" id="SSF46689">
    <property type="entry name" value="Homeodomain-like"/>
    <property type="match status" value="2"/>
</dbReference>
<gene>
    <name evidence="6" type="ORF">SAMN05216375_11828</name>
    <name evidence="5" type="ORF">TR210_445</name>
</gene>
<dbReference type="InterPro" id="IPR014710">
    <property type="entry name" value="RmlC-like_jellyroll"/>
</dbReference>
<dbReference type="InterPro" id="IPR037923">
    <property type="entry name" value="HTH-like"/>
</dbReference>
<dbReference type="Gene3D" id="1.10.10.60">
    <property type="entry name" value="Homeodomain-like"/>
    <property type="match status" value="2"/>
</dbReference>
<dbReference type="Pfam" id="PF02311">
    <property type="entry name" value="AraC_binding"/>
    <property type="match status" value="1"/>
</dbReference>
<evidence type="ECO:0000259" key="4">
    <source>
        <dbReference type="PROSITE" id="PS01124"/>
    </source>
</evidence>
<dbReference type="PRINTS" id="PR00032">
    <property type="entry name" value="HTHARAC"/>
</dbReference>
<feature type="domain" description="HTH araC/xylS-type" evidence="4">
    <location>
        <begin position="181"/>
        <end position="279"/>
    </location>
</feature>
<dbReference type="AlphaFoldDB" id="A0A143YC74"/>
<dbReference type="GO" id="GO:0043565">
    <property type="term" value="F:sequence-specific DNA binding"/>
    <property type="evidence" value="ECO:0007669"/>
    <property type="project" value="InterPro"/>
</dbReference>
<evidence type="ECO:0000313" key="8">
    <source>
        <dbReference type="Proteomes" id="UP000199280"/>
    </source>
</evidence>
<dbReference type="Proteomes" id="UP000199280">
    <property type="component" value="Unassembled WGS sequence"/>
</dbReference>
<dbReference type="PANTHER" id="PTHR43280:SF2">
    <property type="entry name" value="HTH-TYPE TRANSCRIPTIONAL REGULATOR EXSA"/>
    <property type="match status" value="1"/>
</dbReference>
<dbReference type="EMBL" id="FNYT01000018">
    <property type="protein sequence ID" value="SEJ58303.1"/>
    <property type="molecule type" value="Genomic_DNA"/>
</dbReference>
<dbReference type="InterPro" id="IPR018060">
    <property type="entry name" value="HTH_AraC"/>
</dbReference>
<dbReference type="EMBL" id="FJNB01000002">
    <property type="protein sequence ID" value="CZQ85282.1"/>
    <property type="molecule type" value="Genomic_DNA"/>
</dbReference>
<dbReference type="Proteomes" id="UP000076878">
    <property type="component" value="Unassembled WGS sequence"/>
</dbReference>
<keyword evidence="2 6" id="KW-0238">DNA-binding</keyword>
<name>A0A143YC74_9LACT</name>
<dbReference type="GO" id="GO:0003700">
    <property type="term" value="F:DNA-binding transcription factor activity"/>
    <property type="evidence" value="ECO:0007669"/>
    <property type="project" value="InterPro"/>
</dbReference>
<evidence type="ECO:0000313" key="5">
    <source>
        <dbReference type="EMBL" id="CZQ85282.1"/>
    </source>
</evidence>
<dbReference type="Pfam" id="PF12833">
    <property type="entry name" value="HTH_18"/>
    <property type="match status" value="1"/>
</dbReference>
<dbReference type="SMART" id="SM00342">
    <property type="entry name" value="HTH_ARAC"/>
    <property type="match status" value="1"/>
</dbReference>
<dbReference type="InterPro" id="IPR003313">
    <property type="entry name" value="AraC-bd"/>
</dbReference>
<proteinExistence type="predicted"/>
<evidence type="ECO:0000256" key="3">
    <source>
        <dbReference type="ARBA" id="ARBA00023163"/>
    </source>
</evidence>
<keyword evidence="3" id="KW-0804">Transcription</keyword>
<dbReference type="STRING" id="640938.TR210_445"/>
<dbReference type="InterPro" id="IPR020449">
    <property type="entry name" value="Tscrpt_reg_AraC-type_HTH"/>
</dbReference>
<dbReference type="SUPFAM" id="SSF51215">
    <property type="entry name" value="Regulatory protein AraC"/>
    <property type="match status" value="1"/>
</dbReference>
<organism evidence="5 7">
    <name type="scientific">Trichococcus ilyis</name>
    <dbReference type="NCBI Taxonomy" id="640938"/>
    <lineage>
        <taxon>Bacteria</taxon>
        <taxon>Bacillati</taxon>
        <taxon>Bacillota</taxon>
        <taxon>Bacilli</taxon>
        <taxon>Lactobacillales</taxon>
        <taxon>Carnobacteriaceae</taxon>
        <taxon>Trichococcus</taxon>
    </lineage>
</organism>
<evidence type="ECO:0000256" key="2">
    <source>
        <dbReference type="ARBA" id="ARBA00023125"/>
    </source>
</evidence>